<comment type="caution">
    <text evidence="2">The sequence shown here is derived from an EMBL/GenBank/DDBJ whole genome shotgun (WGS) entry which is preliminary data.</text>
</comment>
<evidence type="ECO:0000313" key="3">
    <source>
        <dbReference type="Proteomes" id="UP000238762"/>
    </source>
</evidence>
<feature type="signal peptide" evidence="1">
    <location>
        <begin position="1"/>
        <end position="29"/>
    </location>
</feature>
<sequence length="182" mass="19519">MNKLRSLTSIVTGLAIAFGSAAISPSASLAGNATFFCAVSRGTPATYARTARGNVKIISWASNVFGSTYSPLQRCVEVSRRFQRNYDNGNLRTIKTGFIRGYPVVCAARTQDSPCSDRTLLFTLNRGSNANLVARRLLDRNGLAAGAVIYESSCEEDCALSVSVDTFLENATTSEEDVSPVE</sequence>
<dbReference type="OrthoDB" id="490444at2"/>
<proteinExistence type="predicted"/>
<organism evidence="2 3">
    <name type="scientific">Merismopedia glauca CCAP 1448/3</name>
    <dbReference type="NCBI Taxonomy" id="1296344"/>
    <lineage>
        <taxon>Bacteria</taxon>
        <taxon>Bacillati</taxon>
        <taxon>Cyanobacteriota</taxon>
        <taxon>Cyanophyceae</taxon>
        <taxon>Synechococcales</taxon>
        <taxon>Merismopediaceae</taxon>
        <taxon>Merismopedia</taxon>
    </lineage>
</organism>
<reference evidence="2 3" key="1">
    <citation type="submission" date="2018-02" db="EMBL/GenBank/DDBJ databases">
        <authorList>
            <person name="Cohen D.B."/>
            <person name="Kent A.D."/>
        </authorList>
    </citation>
    <scope>NUCLEOTIDE SEQUENCE [LARGE SCALE GENOMIC DNA]</scope>
    <source>
        <strain evidence="2 3">CCAP 1448/3</strain>
    </source>
</reference>
<accession>A0A2T1C2I0</accession>
<dbReference type="Pfam" id="PF14218">
    <property type="entry name" value="COP23"/>
    <property type="match status" value="1"/>
</dbReference>
<dbReference type="RefSeq" id="WP_106289053.1">
    <property type="nucleotide sequence ID" value="NZ_CAWNTC010000063.1"/>
</dbReference>
<dbReference type="EMBL" id="PVWJ01000058">
    <property type="protein sequence ID" value="PSB02480.1"/>
    <property type="molecule type" value="Genomic_DNA"/>
</dbReference>
<dbReference type="InterPro" id="IPR025478">
    <property type="entry name" value="COP23"/>
</dbReference>
<keyword evidence="1" id="KW-0732">Signal</keyword>
<gene>
    <name evidence="2" type="ORF">C7B64_12820</name>
</gene>
<protein>
    <submittedName>
        <fullName evidence="2">Uncharacterized protein</fullName>
    </submittedName>
</protein>
<name>A0A2T1C2I0_9CYAN</name>
<feature type="chain" id="PRO_5015535535" evidence="1">
    <location>
        <begin position="30"/>
        <end position="182"/>
    </location>
</feature>
<evidence type="ECO:0000313" key="2">
    <source>
        <dbReference type="EMBL" id="PSB02480.1"/>
    </source>
</evidence>
<keyword evidence="3" id="KW-1185">Reference proteome</keyword>
<dbReference type="AlphaFoldDB" id="A0A2T1C2I0"/>
<reference evidence="2 3" key="2">
    <citation type="submission" date="2018-03" db="EMBL/GenBank/DDBJ databases">
        <title>The ancient ancestry and fast evolution of plastids.</title>
        <authorList>
            <person name="Moore K.R."/>
            <person name="Magnabosco C."/>
            <person name="Momper L."/>
            <person name="Gold D.A."/>
            <person name="Bosak T."/>
            <person name="Fournier G.P."/>
        </authorList>
    </citation>
    <scope>NUCLEOTIDE SEQUENCE [LARGE SCALE GENOMIC DNA]</scope>
    <source>
        <strain evidence="2 3">CCAP 1448/3</strain>
    </source>
</reference>
<dbReference type="Proteomes" id="UP000238762">
    <property type="component" value="Unassembled WGS sequence"/>
</dbReference>
<evidence type="ECO:0000256" key="1">
    <source>
        <dbReference type="SAM" id="SignalP"/>
    </source>
</evidence>